<dbReference type="EMBL" id="UZAH01007321">
    <property type="protein sequence ID" value="VDO32493.1"/>
    <property type="molecule type" value="Genomic_DNA"/>
</dbReference>
<reference evidence="3" key="2">
    <citation type="submission" date="2019-09" db="UniProtKB">
        <authorList>
            <consortium name="WormBaseParasite"/>
        </authorList>
    </citation>
    <scope>IDENTIFICATION</scope>
</reference>
<dbReference type="Proteomes" id="UP000050761">
    <property type="component" value="Unassembled WGS sequence"/>
</dbReference>
<keyword evidence="2" id="KW-1185">Reference proteome</keyword>
<organism evidence="2 3">
    <name type="scientific">Heligmosomoides polygyrus</name>
    <name type="common">Parasitic roundworm</name>
    <dbReference type="NCBI Taxonomy" id="6339"/>
    <lineage>
        <taxon>Eukaryota</taxon>
        <taxon>Metazoa</taxon>
        <taxon>Ecdysozoa</taxon>
        <taxon>Nematoda</taxon>
        <taxon>Chromadorea</taxon>
        <taxon>Rhabditida</taxon>
        <taxon>Rhabditina</taxon>
        <taxon>Rhabditomorpha</taxon>
        <taxon>Strongyloidea</taxon>
        <taxon>Heligmosomidae</taxon>
        <taxon>Heligmosomoides</taxon>
    </lineage>
</organism>
<protein>
    <submittedName>
        <fullName evidence="1 3">Uncharacterized protein</fullName>
    </submittedName>
</protein>
<accession>A0A183FAP6</accession>
<evidence type="ECO:0000313" key="2">
    <source>
        <dbReference type="Proteomes" id="UP000050761"/>
    </source>
</evidence>
<sequence length="38" mass="4044">MDCGELEHVDGGEADCVPVTGDGRSQLRELRCGALLLQ</sequence>
<accession>A0A3P7VLH7</accession>
<reference evidence="1 2" key="1">
    <citation type="submission" date="2018-11" db="EMBL/GenBank/DDBJ databases">
        <authorList>
            <consortium name="Pathogen Informatics"/>
        </authorList>
    </citation>
    <scope>NUCLEOTIDE SEQUENCE [LARGE SCALE GENOMIC DNA]</scope>
</reference>
<evidence type="ECO:0000313" key="1">
    <source>
        <dbReference type="EMBL" id="VDO32493.1"/>
    </source>
</evidence>
<evidence type="ECO:0000313" key="3">
    <source>
        <dbReference type="WBParaSite" id="HPBE_0000323801-mRNA-1"/>
    </source>
</evidence>
<dbReference type="WBParaSite" id="HPBE_0000323801-mRNA-1">
    <property type="protein sequence ID" value="HPBE_0000323801-mRNA-1"/>
    <property type="gene ID" value="HPBE_0000323801"/>
</dbReference>
<proteinExistence type="predicted"/>
<dbReference type="AlphaFoldDB" id="A0A183FAP6"/>
<name>A0A183FAP6_HELPZ</name>
<gene>
    <name evidence="1" type="ORF">HPBE_LOCUS3239</name>
</gene>